<evidence type="ECO:0000313" key="9">
    <source>
        <dbReference type="Proteomes" id="UP001219525"/>
    </source>
</evidence>
<evidence type="ECO:0000313" key="8">
    <source>
        <dbReference type="EMBL" id="KAJ7191613.1"/>
    </source>
</evidence>
<comment type="caution">
    <text evidence="8">The sequence shown here is derived from an EMBL/GenBank/DDBJ whole genome shotgun (WGS) entry which is preliminary data.</text>
</comment>
<proteinExistence type="inferred from homology"/>
<feature type="signal peptide" evidence="7">
    <location>
        <begin position="1"/>
        <end position="19"/>
    </location>
</feature>
<dbReference type="Pfam" id="PF01185">
    <property type="entry name" value="Hydrophobin"/>
    <property type="match status" value="1"/>
</dbReference>
<feature type="chain" id="PRO_5041784183" description="Hydrophobin" evidence="7">
    <location>
        <begin position="20"/>
        <end position="94"/>
    </location>
</feature>
<keyword evidence="5 7" id="KW-1015">Disulfide bond</keyword>
<accession>A0AAD6US17</accession>
<name>A0AAD6US17_9AGAR</name>
<comment type="subcellular location">
    <subcellularLocation>
        <location evidence="1 7">Secreted</location>
        <location evidence="1 7">Cell wall</location>
    </subcellularLocation>
</comment>
<organism evidence="8 9">
    <name type="scientific">Mycena pura</name>
    <dbReference type="NCBI Taxonomy" id="153505"/>
    <lineage>
        <taxon>Eukaryota</taxon>
        <taxon>Fungi</taxon>
        <taxon>Dikarya</taxon>
        <taxon>Basidiomycota</taxon>
        <taxon>Agaricomycotina</taxon>
        <taxon>Agaricomycetes</taxon>
        <taxon>Agaricomycetidae</taxon>
        <taxon>Agaricales</taxon>
        <taxon>Marasmiineae</taxon>
        <taxon>Mycenaceae</taxon>
        <taxon>Mycena</taxon>
    </lineage>
</organism>
<dbReference type="AlphaFoldDB" id="A0AAD6US17"/>
<dbReference type="EMBL" id="JARJCW010000130">
    <property type="protein sequence ID" value="KAJ7191613.1"/>
    <property type="molecule type" value="Genomic_DNA"/>
</dbReference>
<gene>
    <name evidence="8" type="ORF">GGX14DRAFT_578778</name>
</gene>
<dbReference type="SMART" id="SM00075">
    <property type="entry name" value="HYDRO"/>
    <property type="match status" value="1"/>
</dbReference>
<evidence type="ECO:0000256" key="6">
    <source>
        <dbReference type="ARBA" id="ARBA00093546"/>
    </source>
</evidence>
<sequence>MFSKLSLLATSFLVVRCIAQGTVDLCCESLLHSSDPELATILALLGLSPDILGDVGIGCTPLFAFGPPCSGMAVTCSGVEIGSLIYFDCVPFAF</sequence>
<dbReference type="GO" id="GO:0005199">
    <property type="term" value="F:structural constituent of cell wall"/>
    <property type="evidence" value="ECO:0007669"/>
    <property type="project" value="InterPro"/>
</dbReference>
<comment type="subunit">
    <text evidence="6">Self-assembles to form functional amyloid fibrils called rodlets. Self-assembly into fibrillar rodlets occurs spontaneously at hydrophobic:hydrophilic interfaces and the rodlets further associate laterally to form amphipathic monolayers.</text>
</comment>
<dbReference type="CDD" id="cd23507">
    <property type="entry name" value="hydrophobin_I"/>
    <property type="match status" value="1"/>
</dbReference>
<comment type="similarity">
    <text evidence="2 7">Belongs to the fungal hydrophobin family.</text>
</comment>
<evidence type="ECO:0000256" key="4">
    <source>
        <dbReference type="ARBA" id="ARBA00022525"/>
    </source>
</evidence>
<keyword evidence="7" id="KW-0732">Signal</keyword>
<evidence type="ECO:0000256" key="2">
    <source>
        <dbReference type="ARBA" id="ARBA00010446"/>
    </source>
</evidence>
<evidence type="ECO:0000256" key="7">
    <source>
        <dbReference type="RuleBase" id="RU365009"/>
    </source>
</evidence>
<dbReference type="Proteomes" id="UP001219525">
    <property type="component" value="Unassembled WGS sequence"/>
</dbReference>
<dbReference type="InterPro" id="IPR001338">
    <property type="entry name" value="Class_I_Hydrophobin"/>
</dbReference>
<evidence type="ECO:0000256" key="1">
    <source>
        <dbReference type="ARBA" id="ARBA00004191"/>
    </source>
</evidence>
<protein>
    <recommendedName>
        <fullName evidence="7">Hydrophobin</fullName>
    </recommendedName>
</protein>
<evidence type="ECO:0000256" key="3">
    <source>
        <dbReference type="ARBA" id="ARBA00022512"/>
    </source>
</evidence>
<dbReference type="GO" id="GO:0009277">
    <property type="term" value="C:fungal-type cell wall"/>
    <property type="evidence" value="ECO:0007669"/>
    <property type="project" value="InterPro"/>
</dbReference>
<evidence type="ECO:0000256" key="5">
    <source>
        <dbReference type="ARBA" id="ARBA00023157"/>
    </source>
</evidence>
<keyword evidence="3 7" id="KW-0134">Cell wall</keyword>
<keyword evidence="9" id="KW-1185">Reference proteome</keyword>
<keyword evidence="4 7" id="KW-0964">Secreted</keyword>
<reference evidence="8" key="1">
    <citation type="submission" date="2023-03" db="EMBL/GenBank/DDBJ databases">
        <title>Massive genome expansion in bonnet fungi (Mycena s.s.) driven by repeated elements and novel gene families across ecological guilds.</title>
        <authorList>
            <consortium name="Lawrence Berkeley National Laboratory"/>
            <person name="Harder C.B."/>
            <person name="Miyauchi S."/>
            <person name="Viragh M."/>
            <person name="Kuo A."/>
            <person name="Thoen E."/>
            <person name="Andreopoulos B."/>
            <person name="Lu D."/>
            <person name="Skrede I."/>
            <person name="Drula E."/>
            <person name="Henrissat B."/>
            <person name="Morin E."/>
            <person name="Kohler A."/>
            <person name="Barry K."/>
            <person name="LaButti K."/>
            <person name="Morin E."/>
            <person name="Salamov A."/>
            <person name="Lipzen A."/>
            <person name="Mereny Z."/>
            <person name="Hegedus B."/>
            <person name="Baldrian P."/>
            <person name="Stursova M."/>
            <person name="Weitz H."/>
            <person name="Taylor A."/>
            <person name="Grigoriev I.V."/>
            <person name="Nagy L.G."/>
            <person name="Martin F."/>
            <person name="Kauserud H."/>
        </authorList>
    </citation>
    <scope>NUCLEOTIDE SEQUENCE</scope>
    <source>
        <strain evidence="8">9144</strain>
    </source>
</reference>